<organism evidence="2">
    <name type="scientific">Anopheles sinensis</name>
    <name type="common">Mosquito</name>
    <dbReference type="NCBI Taxonomy" id="74873"/>
    <lineage>
        <taxon>Eukaryota</taxon>
        <taxon>Metazoa</taxon>
        <taxon>Ecdysozoa</taxon>
        <taxon>Arthropoda</taxon>
        <taxon>Hexapoda</taxon>
        <taxon>Insecta</taxon>
        <taxon>Pterygota</taxon>
        <taxon>Neoptera</taxon>
        <taxon>Endopterygota</taxon>
        <taxon>Diptera</taxon>
        <taxon>Nematocera</taxon>
        <taxon>Culicoidea</taxon>
        <taxon>Culicidae</taxon>
        <taxon>Anophelinae</taxon>
        <taxon>Anopheles</taxon>
    </lineage>
</organism>
<dbReference type="EnsemblMetazoa" id="ASIC003536-RA">
    <property type="protein sequence ID" value="ASIC003536-PA"/>
    <property type="gene ID" value="ASIC003536"/>
</dbReference>
<reference evidence="2 4" key="1">
    <citation type="journal article" date="2014" name="BMC Genomics">
        <title>Genome sequence of Anopheles sinensis provides insight into genetics basis of mosquito competence for malaria parasites.</title>
        <authorList>
            <person name="Zhou D."/>
            <person name="Zhang D."/>
            <person name="Ding G."/>
            <person name="Shi L."/>
            <person name="Hou Q."/>
            <person name="Ye Y."/>
            <person name="Xu Y."/>
            <person name="Zhou H."/>
            <person name="Xiong C."/>
            <person name="Li S."/>
            <person name="Yu J."/>
            <person name="Hong S."/>
            <person name="Yu X."/>
            <person name="Zou P."/>
            <person name="Chen C."/>
            <person name="Chang X."/>
            <person name="Wang W."/>
            <person name="Lv Y."/>
            <person name="Sun Y."/>
            <person name="Ma L."/>
            <person name="Shen B."/>
            <person name="Zhu C."/>
        </authorList>
    </citation>
    <scope>NUCLEOTIDE SEQUENCE [LARGE SCALE GENOMIC DNA]</scope>
</reference>
<evidence type="ECO:0000313" key="4">
    <source>
        <dbReference type="Proteomes" id="UP000030765"/>
    </source>
</evidence>
<evidence type="ECO:0000256" key="1">
    <source>
        <dbReference type="SAM" id="MobiDB-lite"/>
    </source>
</evidence>
<keyword evidence="4" id="KW-1185">Reference proteome</keyword>
<evidence type="ECO:0000313" key="2">
    <source>
        <dbReference type="EMBL" id="KFB36374.1"/>
    </source>
</evidence>
<dbReference type="AlphaFoldDB" id="A0A084VEI0"/>
<protein>
    <submittedName>
        <fullName evidence="2 3">Adhesin</fullName>
    </submittedName>
</protein>
<accession>A0A084VEI0</accession>
<name>A0A084VEI0_ANOSI</name>
<proteinExistence type="predicted"/>
<dbReference type="EMBL" id="KE524778">
    <property type="protein sequence ID" value="KFB36374.1"/>
    <property type="molecule type" value="Genomic_DNA"/>
</dbReference>
<feature type="region of interest" description="Disordered" evidence="1">
    <location>
        <begin position="38"/>
        <end position="73"/>
    </location>
</feature>
<evidence type="ECO:0000313" key="3">
    <source>
        <dbReference type="EnsemblMetazoa" id="ASIC003536-PA"/>
    </source>
</evidence>
<sequence length="190" mass="20941">MYVALKCTFVRRPSKLMARGTKPGAKGDAAYIGMMQQKQEPEQFPSPYDLRTNDPPELGPPTLPTQGCEPETLPQLSNALKPRLHAEARSEQDPTDEPNVNRFSLRALRCTFFGENATVACACHAYHPMGPGAGCAMCAYLQLPIDQLTFTDSVARSTRILQAQCQSRSSYGPWLPLLRADSQNGREKAI</sequence>
<gene>
    <name evidence="2" type="ORF">ZHAS_00003536</name>
</gene>
<dbReference type="VEuPathDB" id="VectorBase:ASIC003536"/>
<dbReference type="EMBL" id="ATLV01012278">
    <property type="status" value="NOT_ANNOTATED_CDS"/>
    <property type="molecule type" value="Genomic_DNA"/>
</dbReference>
<reference evidence="3" key="2">
    <citation type="submission" date="2020-05" db="UniProtKB">
        <authorList>
            <consortium name="EnsemblMetazoa"/>
        </authorList>
    </citation>
    <scope>IDENTIFICATION</scope>
</reference>
<dbReference type="Proteomes" id="UP000030765">
    <property type="component" value="Unassembled WGS sequence"/>
</dbReference>